<evidence type="ECO:0000256" key="1">
    <source>
        <dbReference type="SAM" id="MobiDB-lite"/>
    </source>
</evidence>
<dbReference type="AlphaFoldDB" id="A0AAE0M1Y2"/>
<proteinExistence type="predicted"/>
<comment type="caution">
    <text evidence="3">The sequence shown here is derived from an EMBL/GenBank/DDBJ whole genome shotgun (WGS) entry which is preliminary data.</text>
</comment>
<evidence type="ECO:0000256" key="2">
    <source>
        <dbReference type="SAM" id="SignalP"/>
    </source>
</evidence>
<evidence type="ECO:0008006" key="5">
    <source>
        <dbReference type="Google" id="ProtNLM"/>
    </source>
</evidence>
<keyword evidence="4" id="KW-1185">Reference proteome</keyword>
<sequence>MLPGRCRRPRRRALRIVMVASCFSFVHEAQLEVAVARWSVWARPAQNNNNNTRHPRHVLWVLLSKSDRKKRQQELSRSRCNNWRTPRCCIFPSISEPTPPRNKVSAKPGPLPLQSSTPRE</sequence>
<reference evidence="3" key="1">
    <citation type="journal article" date="2023" name="Mol. Phylogenet. Evol.">
        <title>Genome-scale phylogeny and comparative genomics of the fungal order Sordariales.</title>
        <authorList>
            <person name="Hensen N."/>
            <person name="Bonometti L."/>
            <person name="Westerberg I."/>
            <person name="Brannstrom I.O."/>
            <person name="Guillou S."/>
            <person name="Cros-Aarteil S."/>
            <person name="Calhoun S."/>
            <person name="Haridas S."/>
            <person name="Kuo A."/>
            <person name="Mondo S."/>
            <person name="Pangilinan J."/>
            <person name="Riley R."/>
            <person name="LaButti K."/>
            <person name="Andreopoulos B."/>
            <person name="Lipzen A."/>
            <person name="Chen C."/>
            <person name="Yan M."/>
            <person name="Daum C."/>
            <person name="Ng V."/>
            <person name="Clum A."/>
            <person name="Steindorff A."/>
            <person name="Ohm R.A."/>
            <person name="Martin F."/>
            <person name="Silar P."/>
            <person name="Natvig D.O."/>
            <person name="Lalanne C."/>
            <person name="Gautier V."/>
            <person name="Ament-Velasquez S.L."/>
            <person name="Kruys A."/>
            <person name="Hutchinson M.I."/>
            <person name="Powell A.J."/>
            <person name="Barry K."/>
            <person name="Miller A.N."/>
            <person name="Grigoriev I.V."/>
            <person name="Debuchy R."/>
            <person name="Gladieux P."/>
            <person name="Hiltunen Thoren M."/>
            <person name="Johannesson H."/>
        </authorList>
    </citation>
    <scope>NUCLEOTIDE SEQUENCE</scope>
    <source>
        <strain evidence="3">CBS 118394</strain>
    </source>
</reference>
<reference evidence="3" key="2">
    <citation type="submission" date="2023-06" db="EMBL/GenBank/DDBJ databases">
        <authorList>
            <consortium name="Lawrence Berkeley National Laboratory"/>
            <person name="Haridas S."/>
            <person name="Hensen N."/>
            <person name="Bonometti L."/>
            <person name="Westerberg I."/>
            <person name="Brannstrom I.O."/>
            <person name="Guillou S."/>
            <person name="Cros-Aarteil S."/>
            <person name="Calhoun S."/>
            <person name="Kuo A."/>
            <person name="Mondo S."/>
            <person name="Pangilinan J."/>
            <person name="Riley R."/>
            <person name="Labutti K."/>
            <person name="Andreopoulos B."/>
            <person name="Lipzen A."/>
            <person name="Chen C."/>
            <person name="Yanf M."/>
            <person name="Daum C."/>
            <person name="Ng V."/>
            <person name="Clum A."/>
            <person name="Steindorff A."/>
            <person name="Ohm R."/>
            <person name="Martin F."/>
            <person name="Silar P."/>
            <person name="Natvig D."/>
            <person name="Lalanne C."/>
            <person name="Gautier V."/>
            <person name="Ament-Velasquez S.L."/>
            <person name="Kruys A."/>
            <person name="Hutchinson M.I."/>
            <person name="Powell A.J."/>
            <person name="Barry K."/>
            <person name="Miller A.N."/>
            <person name="Grigoriev I.V."/>
            <person name="Debuchy R."/>
            <person name="Gladieux P."/>
            <person name="Thoren M.H."/>
            <person name="Johannesson H."/>
        </authorList>
    </citation>
    <scope>NUCLEOTIDE SEQUENCE</scope>
    <source>
        <strain evidence="3">CBS 118394</strain>
    </source>
</reference>
<keyword evidence="2" id="KW-0732">Signal</keyword>
<organism evidence="3 4">
    <name type="scientific">Apodospora peruviana</name>
    <dbReference type="NCBI Taxonomy" id="516989"/>
    <lineage>
        <taxon>Eukaryota</taxon>
        <taxon>Fungi</taxon>
        <taxon>Dikarya</taxon>
        <taxon>Ascomycota</taxon>
        <taxon>Pezizomycotina</taxon>
        <taxon>Sordariomycetes</taxon>
        <taxon>Sordariomycetidae</taxon>
        <taxon>Sordariales</taxon>
        <taxon>Lasiosphaeriaceae</taxon>
        <taxon>Apodospora</taxon>
    </lineage>
</organism>
<dbReference type="EMBL" id="JAUEDM010000005">
    <property type="protein sequence ID" value="KAK3316291.1"/>
    <property type="molecule type" value="Genomic_DNA"/>
</dbReference>
<feature type="signal peptide" evidence="2">
    <location>
        <begin position="1"/>
        <end position="28"/>
    </location>
</feature>
<protein>
    <recommendedName>
        <fullName evidence="5">Secreted protein</fullName>
    </recommendedName>
</protein>
<feature type="region of interest" description="Disordered" evidence="1">
    <location>
        <begin position="84"/>
        <end position="120"/>
    </location>
</feature>
<gene>
    <name evidence="3" type="ORF">B0H66DRAFT_560904</name>
</gene>
<name>A0AAE0M1Y2_9PEZI</name>
<accession>A0AAE0M1Y2</accession>
<evidence type="ECO:0000313" key="4">
    <source>
        <dbReference type="Proteomes" id="UP001283341"/>
    </source>
</evidence>
<dbReference type="Proteomes" id="UP001283341">
    <property type="component" value="Unassembled WGS sequence"/>
</dbReference>
<evidence type="ECO:0000313" key="3">
    <source>
        <dbReference type="EMBL" id="KAK3316291.1"/>
    </source>
</evidence>
<feature type="chain" id="PRO_5042002377" description="Secreted protein" evidence="2">
    <location>
        <begin position="29"/>
        <end position="120"/>
    </location>
</feature>